<evidence type="ECO:0000256" key="3">
    <source>
        <dbReference type="ARBA" id="ARBA00022771"/>
    </source>
</evidence>
<comment type="domain">
    <text evidence="8">The J domain is necessary and sufficient to stimulate DnaK ATPase activity. Zinc center 1 plays an important role in the autonomous, DnaK-independent chaperone activity of DnaJ. Zinc center 2 is essential for interaction with DnaK and for DnaJ activity.</text>
</comment>
<comment type="function">
    <text evidence="8">Participates actively in the response to hyperosmotic and heat shock by preventing the aggregation of stress-denatured proteins and by disaggregating proteins, also in an autonomous, DnaK-independent fashion. Unfolded proteins bind initially to DnaJ; upon interaction with the DnaJ-bound protein, DnaK hydrolyzes its bound ATP, resulting in the formation of a stable complex. GrpE releases ADP from DnaK; ATP binding to DnaK triggers the release of the substrate protein, thus completing the reaction cycle. Several rounds of ATP-dependent interactions between DnaJ, DnaK and GrpE are required for fully efficient folding. Also involved, together with DnaK and GrpE, in the DNA replication of plasmids through activation of initiation proteins.</text>
</comment>
<feature type="binding site" evidence="8">
    <location>
        <position position="207"/>
    </location>
    <ligand>
        <name>Zn(2+)</name>
        <dbReference type="ChEBI" id="CHEBI:29105"/>
        <label>1</label>
    </ligand>
</feature>
<dbReference type="GeneID" id="93210300"/>
<evidence type="ECO:0000256" key="5">
    <source>
        <dbReference type="ARBA" id="ARBA00023186"/>
    </source>
</evidence>
<dbReference type="FunFam" id="2.10.230.10:FF:000002">
    <property type="entry name" value="Molecular chaperone DnaJ"/>
    <property type="match status" value="1"/>
</dbReference>
<dbReference type="PANTHER" id="PTHR43096">
    <property type="entry name" value="DNAJ HOMOLOG 1, MITOCHONDRIAL-RELATED"/>
    <property type="match status" value="1"/>
</dbReference>
<evidence type="ECO:0000313" key="12">
    <source>
        <dbReference type="EMBL" id="EGF23751.1"/>
    </source>
</evidence>
<feature type="binding site" evidence="8">
    <location>
        <position position="196"/>
    </location>
    <ligand>
        <name>Zn(2+)</name>
        <dbReference type="ChEBI" id="CHEBI:29105"/>
        <label>2</label>
    </ligand>
</feature>
<feature type="binding site" evidence="8">
    <location>
        <position position="210"/>
    </location>
    <ligand>
        <name>Zn(2+)</name>
        <dbReference type="ChEBI" id="CHEBI:29105"/>
        <label>1</label>
    </ligand>
</feature>
<comment type="subunit">
    <text evidence="8">Homodimer.</text>
</comment>
<dbReference type="GO" id="GO:0005737">
    <property type="term" value="C:cytoplasm"/>
    <property type="evidence" value="ECO:0007669"/>
    <property type="project" value="UniProtKB-SubCell"/>
</dbReference>
<gene>
    <name evidence="8" type="primary">dnaJ</name>
    <name evidence="12" type="ORF">HMPREF0091_10698</name>
</gene>
<dbReference type="GO" id="GO:0031072">
    <property type="term" value="F:heat shock protein binding"/>
    <property type="evidence" value="ECO:0007669"/>
    <property type="project" value="InterPro"/>
</dbReference>
<feature type="binding site" evidence="8">
    <location>
        <position position="170"/>
    </location>
    <ligand>
        <name>Zn(2+)</name>
        <dbReference type="ChEBI" id="CHEBI:29105"/>
        <label>2</label>
    </ligand>
</feature>
<dbReference type="InterPro" id="IPR001305">
    <property type="entry name" value="HSP_DnaJ_Cys-rich_dom"/>
</dbReference>
<evidence type="ECO:0000259" key="10">
    <source>
        <dbReference type="PROSITE" id="PS50076"/>
    </source>
</evidence>
<dbReference type="Gene3D" id="1.10.287.110">
    <property type="entry name" value="DnaJ domain"/>
    <property type="match status" value="1"/>
</dbReference>
<accession>F1T4V7</accession>
<keyword evidence="8" id="KW-0963">Cytoplasm</keyword>
<dbReference type="SUPFAM" id="SSF46565">
    <property type="entry name" value="Chaperone J-domain"/>
    <property type="match status" value="1"/>
</dbReference>
<dbReference type="Gene3D" id="2.10.230.10">
    <property type="entry name" value="Heat shock protein DnaJ, cysteine-rich domain"/>
    <property type="match status" value="1"/>
</dbReference>
<feature type="binding site" evidence="8">
    <location>
        <position position="167"/>
    </location>
    <ligand>
        <name>Zn(2+)</name>
        <dbReference type="ChEBI" id="CHEBI:29105"/>
        <label>2</label>
    </ligand>
</feature>
<feature type="binding site" evidence="8">
    <location>
        <position position="153"/>
    </location>
    <ligand>
        <name>Zn(2+)</name>
        <dbReference type="ChEBI" id="CHEBI:29105"/>
        <label>1</label>
    </ligand>
</feature>
<dbReference type="InterPro" id="IPR001623">
    <property type="entry name" value="DnaJ_domain"/>
</dbReference>
<comment type="subcellular location">
    <subcellularLocation>
        <location evidence="8">Cytoplasm</location>
    </subcellularLocation>
</comment>
<evidence type="ECO:0000259" key="11">
    <source>
        <dbReference type="PROSITE" id="PS51188"/>
    </source>
</evidence>
<dbReference type="FunFam" id="2.60.260.20:FF:000013">
    <property type="entry name" value="DnaJ subfamily B member 11"/>
    <property type="match status" value="1"/>
</dbReference>
<comment type="cofactor">
    <cofactor evidence="8">
        <name>Zn(2+)</name>
        <dbReference type="ChEBI" id="CHEBI:29105"/>
    </cofactor>
    <text evidence="8">Binds 2 Zn(2+) ions per monomer.</text>
</comment>
<dbReference type="GO" id="GO:0008270">
    <property type="term" value="F:zinc ion binding"/>
    <property type="evidence" value="ECO:0007669"/>
    <property type="project" value="UniProtKB-UniRule"/>
</dbReference>
<dbReference type="CDD" id="cd06257">
    <property type="entry name" value="DnaJ"/>
    <property type="match status" value="1"/>
</dbReference>
<dbReference type="SUPFAM" id="SSF49493">
    <property type="entry name" value="HSP40/DnaJ peptide-binding domain"/>
    <property type="match status" value="2"/>
</dbReference>
<feature type="domain" description="J" evidence="10">
    <location>
        <begin position="6"/>
        <end position="70"/>
    </location>
</feature>
<feature type="binding site" evidence="8">
    <location>
        <position position="193"/>
    </location>
    <ligand>
        <name>Zn(2+)</name>
        <dbReference type="ChEBI" id="CHEBI:29105"/>
        <label>2</label>
    </ligand>
</feature>
<feature type="repeat" description="CXXCXGXG motif" evidence="8">
    <location>
        <begin position="207"/>
        <end position="214"/>
    </location>
</feature>
<dbReference type="GO" id="GO:0006260">
    <property type="term" value="P:DNA replication"/>
    <property type="evidence" value="ECO:0007669"/>
    <property type="project" value="UniProtKB-KW"/>
</dbReference>
<evidence type="ECO:0000256" key="9">
    <source>
        <dbReference type="PROSITE-ProRule" id="PRU00546"/>
    </source>
</evidence>
<reference evidence="12 13" key="1">
    <citation type="submission" date="2011-02" db="EMBL/GenBank/DDBJ databases">
        <authorList>
            <person name="Muzny D."/>
            <person name="Qin X."/>
            <person name="Buhay C."/>
            <person name="Dugan-Rocha S."/>
            <person name="Ding Y."/>
            <person name="Chen G."/>
            <person name="Hawes A."/>
            <person name="Holder M."/>
            <person name="Jhangiani S."/>
            <person name="Johnson A."/>
            <person name="Khan Z."/>
            <person name="Li Z."/>
            <person name="Liu W."/>
            <person name="Liu X."/>
            <person name="Perez L."/>
            <person name="Shen H."/>
            <person name="Wang Q."/>
            <person name="Watt J."/>
            <person name="Xi L."/>
            <person name="Xin Y."/>
            <person name="Zhou J."/>
            <person name="Deng J."/>
            <person name="Jiang H."/>
            <person name="Liu Y."/>
            <person name="Qu J."/>
            <person name="Song X.-Z."/>
            <person name="Zhang L."/>
            <person name="Villasana D."/>
            <person name="Johnson A."/>
            <person name="Liu J."/>
            <person name="Liyanage D."/>
            <person name="Lorensuhewa L."/>
            <person name="Robinson T."/>
            <person name="Song A."/>
            <person name="Song B.-B."/>
            <person name="Dinh H."/>
            <person name="Thornton R."/>
            <person name="Coyle M."/>
            <person name="Francisco L."/>
            <person name="Jackson L."/>
            <person name="Javaid M."/>
            <person name="Korchina V."/>
            <person name="Kovar C."/>
            <person name="Mata R."/>
            <person name="Mathew T."/>
            <person name="Ngo R."/>
            <person name="Nguyen L."/>
            <person name="Nguyen N."/>
            <person name="Okwuonu G."/>
            <person name="Ongeri F."/>
            <person name="Pham C."/>
            <person name="Simmons D."/>
            <person name="Wilczek-Boney K."/>
            <person name="Hale W."/>
            <person name="Jakkamsetti A."/>
            <person name="Pham P."/>
            <person name="Ruth R."/>
            <person name="San Lucas F."/>
            <person name="Warren J."/>
            <person name="Zhang J."/>
            <person name="Zhao Z."/>
            <person name="Zhou C."/>
            <person name="Zhu D."/>
            <person name="Lee S."/>
            <person name="Bess C."/>
            <person name="Blankenburg K."/>
            <person name="Forbes L."/>
            <person name="Fu Q."/>
            <person name="Gubbala S."/>
            <person name="Hirani K."/>
            <person name="Jayaseelan J.C."/>
            <person name="Lara F."/>
            <person name="Munidasa M."/>
            <person name="Palculict T."/>
            <person name="Patil S."/>
            <person name="Pu L.-L."/>
            <person name="Saada N."/>
            <person name="Tang L."/>
            <person name="Weissenberger G."/>
            <person name="Zhu Y."/>
            <person name="Hemphill L."/>
            <person name="Shang Y."/>
            <person name="Youmans B."/>
            <person name="Ayvaz T."/>
            <person name="Ross M."/>
            <person name="Santibanez J."/>
            <person name="Aqrawi P."/>
            <person name="Gross S."/>
            <person name="Joshi V."/>
            <person name="Fowler G."/>
            <person name="Nazareth L."/>
            <person name="Reid J."/>
            <person name="Worley K."/>
            <person name="Petrosino J."/>
            <person name="Highlander S."/>
            <person name="Gibbs R."/>
        </authorList>
    </citation>
    <scope>NUCLEOTIDE SEQUENCE [LARGE SCALE GENOMIC DNA]</scope>
    <source>
        <strain evidence="12 13">DSM 15829</strain>
    </source>
</reference>
<dbReference type="GO" id="GO:0042026">
    <property type="term" value="P:protein refolding"/>
    <property type="evidence" value="ECO:0007669"/>
    <property type="project" value="TreeGrafter"/>
</dbReference>
<dbReference type="PROSITE" id="PS50076">
    <property type="entry name" value="DNAJ_2"/>
    <property type="match status" value="1"/>
</dbReference>
<evidence type="ECO:0000256" key="4">
    <source>
        <dbReference type="ARBA" id="ARBA00022833"/>
    </source>
</evidence>
<dbReference type="GO" id="GO:0005524">
    <property type="term" value="F:ATP binding"/>
    <property type="evidence" value="ECO:0007669"/>
    <property type="project" value="InterPro"/>
</dbReference>
<evidence type="ECO:0000256" key="7">
    <source>
        <dbReference type="ARBA" id="ARBA00067609"/>
    </source>
</evidence>
<keyword evidence="1 8" id="KW-0479">Metal-binding</keyword>
<comment type="similarity">
    <text evidence="6 8">Belongs to the DnaJ family.</text>
</comment>
<dbReference type="eggNOG" id="COG0484">
    <property type="taxonomic scope" value="Bacteria"/>
</dbReference>
<dbReference type="GO" id="GO:0051082">
    <property type="term" value="F:unfolded protein binding"/>
    <property type="evidence" value="ECO:0007669"/>
    <property type="project" value="UniProtKB-UniRule"/>
</dbReference>
<dbReference type="CDD" id="cd10747">
    <property type="entry name" value="DnaJ_C"/>
    <property type="match status" value="1"/>
</dbReference>
<keyword evidence="2 8" id="KW-0677">Repeat</keyword>
<dbReference type="InterPro" id="IPR008971">
    <property type="entry name" value="HSP40/DnaJ_pept-bd"/>
</dbReference>
<dbReference type="PROSITE" id="PS00636">
    <property type="entry name" value="DNAJ_1"/>
    <property type="match status" value="1"/>
</dbReference>
<feature type="repeat" description="CXXCXGXG motif" evidence="8">
    <location>
        <begin position="150"/>
        <end position="157"/>
    </location>
</feature>
<evidence type="ECO:0000313" key="13">
    <source>
        <dbReference type="Proteomes" id="UP000005947"/>
    </source>
</evidence>
<dbReference type="CDD" id="cd10719">
    <property type="entry name" value="DnaJ_zf"/>
    <property type="match status" value="1"/>
</dbReference>
<dbReference type="InterPro" id="IPR002939">
    <property type="entry name" value="DnaJ_C"/>
</dbReference>
<proteinExistence type="inferred from homology"/>
<organism evidence="12 13">
    <name type="scientific">Fannyhessea vaginae DSM 15829</name>
    <dbReference type="NCBI Taxonomy" id="525256"/>
    <lineage>
        <taxon>Bacteria</taxon>
        <taxon>Bacillati</taxon>
        <taxon>Actinomycetota</taxon>
        <taxon>Coriobacteriia</taxon>
        <taxon>Coriobacteriales</taxon>
        <taxon>Atopobiaceae</taxon>
        <taxon>Fannyhessea</taxon>
    </lineage>
</organism>
<dbReference type="SUPFAM" id="SSF57938">
    <property type="entry name" value="DnaJ/Hsp40 cysteine-rich domain"/>
    <property type="match status" value="1"/>
</dbReference>
<dbReference type="OrthoDB" id="9779889at2"/>
<feature type="zinc finger region" description="CR-type" evidence="9">
    <location>
        <begin position="137"/>
        <end position="219"/>
    </location>
</feature>
<evidence type="ECO:0000256" key="1">
    <source>
        <dbReference type="ARBA" id="ARBA00022723"/>
    </source>
</evidence>
<dbReference type="RefSeq" id="WP_006302880.1">
    <property type="nucleotide sequence ID" value="NZ_ACGK02000001.1"/>
</dbReference>
<dbReference type="HAMAP" id="MF_01152">
    <property type="entry name" value="DnaJ"/>
    <property type="match status" value="1"/>
</dbReference>
<dbReference type="EMBL" id="ACGK02000001">
    <property type="protein sequence ID" value="EGF23751.1"/>
    <property type="molecule type" value="Genomic_DNA"/>
</dbReference>
<keyword evidence="3 8" id="KW-0863">Zinc-finger</keyword>
<feature type="binding site" evidence="8">
    <location>
        <position position="150"/>
    </location>
    <ligand>
        <name>Zn(2+)</name>
        <dbReference type="ChEBI" id="CHEBI:29105"/>
        <label>1</label>
    </ligand>
</feature>
<dbReference type="InterPro" id="IPR018253">
    <property type="entry name" value="DnaJ_domain_CS"/>
</dbReference>
<dbReference type="SMART" id="SM00271">
    <property type="entry name" value="DnaJ"/>
    <property type="match status" value="1"/>
</dbReference>
<keyword evidence="8" id="KW-0235">DNA replication</keyword>
<dbReference type="InterPro" id="IPR012724">
    <property type="entry name" value="DnaJ"/>
</dbReference>
<dbReference type="Pfam" id="PF00226">
    <property type="entry name" value="DnaJ"/>
    <property type="match status" value="1"/>
</dbReference>
<keyword evidence="5 8" id="KW-0143">Chaperone</keyword>
<dbReference type="GO" id="GO:0009408">
    <property type="term" value="P:response to heat"/>
    <property type="evidence" value="ECO:0007669"/>
    <property type="project" value="InterPro"/>
</dbReference>
<dbReference type="AlphaFoldDB" id="F1T4V7"/>
<evidence type="ECO:0000256" key="8">
    <source>
        <dbReference type="HAMAP-Rule" id="MF_01152"/>
    </source>
</evidence>
<feature type="repeat" description="CXXCXGXG motif" evidence="8">
    <location>
        <begin position="193"/>
        <end position="200"/>
    </location>
</feature>
<sequence>MAAQENYYDILGVAHDADAKTIKRAFLKKARQLHPDINKEADAEEKFKKVNEAYSVLSDEQKRANYDRYGSADGPAGFHSDYVDMSDFFRGSGFDVDDIFSSFFSGGARRSSGAAAPNRGRDMSMNFTITLEEAASGCSKKIAYERLAPCDDCNGKGAAADAHEVTCSHCKGTGVVTQVQQSIFGQVQSQTVCSACGGMGKVFDHPCETCQGQGRTPSRERVSVEIPRGIHSGQTMRVAHRGEAGLRGAASGDLLLRIVIAEHKTFERQGDDLFCELTIDSLQAIVGCTKEVQGILPDETVEVHIPSSCEYGQRISVSGKGMPRRQSSARGSLVAVVRVVSPKGLSKADKACIKKLVDGRN</sequence>
<protein>
    <recommendedName>
        <fullName evidence="7 8">Chaperone protein DnaJ</fullName>
    </recommendedName>
</protein>
<dbReference type="InterPro" id="IPR036410">
    <property type="entry name" value="HSP_DnaJ_Cys-rich_dom_sf"/>
</dbReference>
<dbReference type="PANTHER" id="PTHR43096:SF52">
    <property type="entry name" value="DNAJ HOMOLOG 1, MITOCHONDRIAL-RELATED"/>
    <property type="match status" value="1"/>
</dbReference>
<keyword evidence="4 8" id="KW-0862">Zinc</keyword>
<name>F1T4V7_9ACTN</name>
<keyword evidence="8" id="KW-0346">Stress response</keyword>
<dbReference type="NCBIfam" id="TIGR02349">
    <property type="entry name" value="DnaJ_bact"/>
    <property type="match status" value="1"/>
</dbReference>
<comment type="caution">
    <text evidence="12">The sequence shown here is derived from an EMBL/GenBank/DDBJ whole genome shotgun (WGS) entry which is preliminary data.</text>
</comment>
<keyword evidence="13" id="KW-1185">Reference proteome</keyword>
<feature type="repeat" description="CXXCXGXG motif" evidence="8">
    <location>
        <begin position="167"/>
        <end position="174"/>
    </location>
</feature>
<evidence type="ECO:0000256" key="6">
    <source>
        <dbReference type="ARBA" id="ARBA00061004"/>
    </source>
</evidence>
<feature type="domain" description="CR-type" evidence="11">
    <location>
        <begin position="137"/>
        <end position="219"/>
    </location>
</feature>
<dbReference type="PRINTS" id="PR00625">
    <property type="entry name" value="JDOMAIN"/>
</dbReference>
<dbReference type="Gene3D" id="2.60.260.20">
    <property type="entry name" value="Urease metallochaperone UreE, N-terminal domain"/>
    <property type="match status" value="2"/>
</dbReference>
<dbReference type="InterPro" id="IPR036869">
    <property type="entry name" value="J_dom_sf"/>
</dbReference>
<dbReference type="Pfam" id="PF00684">
    <property type="entry name" value="DnaJ_CXXCXGXG"/>
    <property type="match status" value="1"/>
</dbReference>
<dbReference type="PROSITE" id="PS51188">
    <property type="entry name" value="ZF_CR"/>
    <property type="match status" value="1"/>
</dbReference>
<dbReference type="Pfam" id="PF01556">
    <property type="entry name" value="DnaJ_C"/>
    <property type="match status" value="1"/>
</dbReference>
<dbReference type="Proteomes" id="UP000005947">
    <property type="component" value="Unassembled WGS sequence"/>
</dbReference>
<evidence type="ECO:0000256" key="2">
    <source>
        <dbReference type="ARBA" id="ARBA00022737"/>
    </source>
</evidence>